<dbReference type="GO" id="GO:0006633">
    <property type="term" value="P:fatty acid biosynthetic process"/>
    <property type="evidence" value="ECO:0007669"/>
    <property type="project" value="TreeGrafter"/>
</dbReference>
<name>A0A263CV43_9PSEU</name>
<dbReference type="InterPro" id="IPR032821">
    <property type="entry name" value="PKS_assoc"/>
</dbReference>
<proteinExistence type="predicted"/>
<dbReference type="Gene3D" id="3.40.47.10">
    <property type="match status" value="1"/>
</dbReference>
<dbReference type="InterPro" id="IPR020841">
    <property type="entry name" value="PKS_Beta-ketoAc_synthase_dom"/>
</dbReference>
<dbReference type="InterPro" id="IPR050091">
    <property type="entry name" value="PKS_NRPS_Biosynth_Enz"/>
</dbReference>
<dbReference type="PROSITE" id="PS52004">
    <property type="entry name" value="KS3_2"/>
    <property type="match status" value="1"/>
</dbReference>
<feature type="non-terminal residue" evidence="3">
    <location>
        <position position="183"/>
    </location>
</feature>
<evidence type="ECO:0000256" key="1">
    <source>
        <dbReference type="ARBA" id="ARBA00022679"/>
    </source>
</evidence>
<evidence type="ECO:0000313" key="3">
    <source>
        <dbReference type="EMBL" id="OZM69858.1"/>
    </source>
</evidence>
<dbReference type="EMBL" id="NKYE01000057">
    <property type="protein sequence ID" value="OZM69858.1"/>
    <property type="molecule type" value="Genomic_DNA"/>
</dbReference>
<dbReference type="Gene3D" id="3.30.70.3290">
    <property type="match status" value="1"/>
</dbReference>
<dbReference type="PANTHER" id="PTHR43775:SF51">
    <property type="entry name" value="INACTIVE PHENOLPHTHIOCEROL SYNTHESIS POLYKETIDE SYNTHASE TYPE I PKS1-RELATED"/>
    <property type="match status" value="1"/>
</dbReference>
<accession>A0A263CV43</accession>
<dbReference type="InterPro" id="IPR001227">
    <property type="entry name" value="Ac_transferase_dom_sf"/>
</dbReference>
<evidence type="ECO:0000313" key="4">
    <source>
        <dbReference type="Proteomes" id="UP000242444"/>
    </source>
</evidence>
<evidence type="ECO:0000259" key="2">
    <source>
        <dbReference type="PROSITE" id="PS52004"/>
    </source>
</evidence>
<dbReference type="InterPro" id="IPR016035">
    <property type="entry name" value="Acyl_Trfase/lysoPLipase"/>
</dbReference>
<feature type="non-terminal residue" evidence="3">
    <location>
        <position position="1"/>
    </location>
</feature>
<reference evidence="3 4" key="1">
    <citation type="submission" date="2017-07" db="EMBL/GenBank/DDBJ databases">
        <title>Amycolatopsis antarcticus sp. nov., isolated from the surface of an Antarcticus brown macroalga.</title>
        <authorList>
            <person name="Wang J."/>
            <person name="Leiva S."/>
            <person name="Huang J."/>
            <person name="Huang Y."/>
        </authorList>
    </citation>
    <scope>NUCLEOTIDE SEQUENCE [LARGE SCALE GENOMIC DNA]</scope>
    <source>
        <strain evidence="3 4">AU-G6</strain>
    </source>
</reference>
<keyword evidence="1" id="KW-0808">Transferase</keyword>
<dbReference type="Pfam" id="PF02801">
    <property type="entry name" value="Ketoacyl-synt_C"/>
    <property type="match status" value="1"/>
</dbReference>
<dbReference type="SUPFAM" id="SSF52151">
    <property type="entry name" value="FabD/lysophospholipase-like"/>
    <property type="match status" value="1"/>
</dbReference>
<dbReference type="Pfam" id="PF16197">
    <property type="entry name" value="KAsynt_C_assoc"/>
    <property type="match status" value="1"/>
</dbReference>
<protein>
    <recommendedName>
        <fullName evidence="2">Ketosynthase family 3 (KS3) domain-containing protein</fullName>
    </recommendedName>
</protein>
<dbReference type="Proteomes" id="UP000242444">
    <property type="component" value="Unassembled WGS sequence"/>
</dbReference>
<dbReference type="Gene3D" id="3.40.366.10">
    <property type="entry name" value="Malonyl-Coenzyme A Acyl Carrier Protein, domain 2"/>
    <property type="match status" value="1"/>
</dbReference>
<dbReference type="SUPFAM" id="SSF53901">
    <property type="entry name" value="Thiolase-like"/>
    <property type="match status" value="1"/>
</dbReference>
<dbReference type="GO" id="GO:0004312">
    <property type="term" value="F:fatty acid synthase activity"/>
    <property type="evidence" value="ECO:0007669"/>
    <property type="project" value="TreeGrafter"/>
</dbReference>
<gene>
    <name evidence="3" type="ORF">CFN78_28385</name>
</gene>
<sequence>SNLGHTQAAAGVAGVIKMVMAMRHGVVPRSLHVDEPTPHVDWSAGAVELVTDRAAWPVTDHPRRAGVSSFGLSGTNAHVVLEHEPVAPAPEPPVPTELVPWVISARSAAGLDAQRDSVLASVAGAHPARVGRALAVERSALEHRSVLLGGVEVARGVVGGGGVCFVFSGQGSQWLGMGRGLAG</sequence>
<organism evidence="3 4">
    <name type="scientific">Amycolatopsis antarctica</name>
    <dbReference type="NCBI Taxonomy" id="1854586"/>
    <lineage>
        <taxon>Bacteria</taxon>
        <taxon>Bacillati</taxon>
        <taxon>Actinomycetota</taxon>
        <taxon>Actinomycetes</taxon>
        <taxon>Pseudonocardiales</taxon>
        <taxon>Pseudonocardiaceae</taxon>
        <taxon>Amycolatopsis</taxon>
    </lineage>
</organism>
<dbReference type="AlphaFoldDB" id="A0A263CV43"/>
<dbReference type="InParanoid" id="A0A263CV43"/>
<dbReference type="InterPro" id="IPR014031">
    <property type="entry name" value="Ketoacyl_synth_C"/>
</dbReference>
<comment type="caution">
    <text evidence="3">The sequence shown here is derived from an EMBL/GenBank/DDBJ whole genome shotgun (WGS) entry which is preliminary data.</text>
</comment>
<dbReference type="InterPro" id="IPR016039">
    <property type="entry name" value="Thiolase-like"/>
</dbReference>
<feature type="domain" description="Ketosynthase family 3 (KS3)" evidence="2">
    <location>
        <begin position="1"/>
        <end position="83"/>
    </location>
</feature>
<keyword evidence="4" id="KW-1185">Reference proteome</keyword>
<dbReference type="PANTHER" id="PTHR43775">
    <property type="entry name" value="FATTY ACID SYNTHASE"/>
    <property type="match status" value="1"/>
</dbReference>